<dbReference type="GO" id="GO:0006281">
    <property type="term" value="P:DNA repair"/>
    <property type="evidence" value="ECO:0007669"/>
    <property type="project" value="InterPro"/>
</dbReference>
<organism evidence="9 10">
    <name type="scientific">Rhizoctonia solani</name>
    <dbReference type="NCBI Taxonomy" id="456999"/>
    <lineage>
        <taxon>Eukaryota</taxon>
        <taxon>Fungi</taxon>
        <taxon>Dikarya</taxon>
        <taxon>Basidiomycota</taxon>
        <taxon>Agaricomycotina</taxon>
        <taxon>Agaricomycetes</taxon>
        <taxon>Cantharellales</taxon>
        <taxon>Ceratobasidiaceae</taxon>
        <taxon>Rhizoctonia</taxon>
    </lineage>
</organism>
<keyword evidence="6" id="KW-0539">Nucleus</keyword>
<evidence type="ECO:0000256" key="7">
    <source>
        <dbReference type="ARBA" id="ARBA00023306"/>
    </source>
</evidence>
<gene>
    <name evidence="9" type="ORF">RDB_LOCUS141479</name>
</gene>
<dbReference type="GO" id="GO:0033314">
    <property type="term" value="P:mitotic DNA replication checkpoint signaling"/>
    <property type="evidence" value="ECO:0007669"/>
    <property type="project" value="TreeGrafter"/>
</dbReference>
<dbReference type="Gene3D" id="3.40.50.300">
    <property type="entry name" value="P-loop containing nucleotide triphosphate hydrolases"/>
    <property type="match status" value="1"/>
</dbReference>
<dbReference type="Proteomes" id="UP000663843">
    <property type="component" value="Unassembled WGS sequence"/>
</dbReference>
<evidence type="ECO:0000256" key="8">
    <source>
        <dbReference type="SAM" id="MobiDB-lite"/>
    </source>
</evidence>
<dbReference type="GO" id="GO:0003682">
    <property type="term" value="F:chromatin binding"/>
    <property type="evidence" value="ECO:0007669"/>
    <property type="project" value="TreeGrafter"/>
</dbReference>
<feature type="region of interest" description="Disordered" evidence="8">
    <location>
        <begin position="695"/>
        <end position="720"/>
    </location>
</feature>
<evidence type="ECO:0008006" key="11">
    <source>
        <dbReference type="Google" id="ProtNLM"/>
    </source>
</evidence>
<evidence type="ECO:0000256" key="2">
    <source>
        <dbReference type="ARBA" id="ARBA00006168"/>
    </source>
</evidence>
<accession>A0A8H3CWT6</accession>
<dbReference type="PANTHER" id="PTHR12172">
    <property type="entry name" value="CELL CYCLE CHECKPOINT PROTEIN RAD17"/>
    <property type="match status" value="1"/>
</dbReference>
<dbReference type="InterPro" id="IPR027417">
    <property type="entry name" value="P-loop_NTPase"/>
</dbReference>
<dbReference type="AlphaFoldDB" id="A0A8H3CWT6"/>
<dbReference type="PANTHER" id="PTHR12172:SF0">
    <property type="entry name" value="CELL CYCLE CHECKPOINT PROTEIN RAD17"/>
    <property type="match status" value="1"/>
</dbReference>
<evidence type="ECO:0000256" key="5">
    <source>
        <dbReference type="ARBA" id="ARBA00022840"/>
    </source>
</evidence>
<dbReference type="GO" id="GO:0005634">
    <property type="term" value="C:nucleus"/>
    <property type="evidence" value="ECO:0007669"/>
    <property type="project" value="UniProtKB-SubCell"/>
</dbReference>
<sequence>MARKAASPTRIPRKRPLKRSTLSSDSLFGFGTPSSSASTSRQLSVPRFNLSQGTGKSPRTQVIDLTEDDGPPPIPIPVPVAKKPRMMSPSPLANPPAPKARETNTRQGGESRDEPGHEESLWVDLHAPETRDTLAVHPRKVEDVRRWLDEALTGGPTGKLRKYRRILVLTGPSGSGKTATLQVLAKEFEAEVVEWYASSDEFSTGGDYDYESATTKLVSFLERASVYESLSFNAISNTTSGSTPKDDQKQPESKHKILLLEDFPSLSHPRVRSAFHAALVKFAEATPSSSATVSSLSYPPLVLIISDAGLRADDTSPYSSSHRDDVLDIRTVLPPALLGSHYVTQIKFNPIATTFMRKALVSVISSHLSSISSNIKSKTNSLPKETIDALIEAASGDIRSAITGVQFAFTAASRALPDGDGRKKLRPKGRGGAKGERDAALKAMFSTVTRREQALALFHLLGKVFYNKRFGDPEEPGDVPTSLVKPLPKHLKEFERRPSKVDVSTLHADSPVDASLFSLYIQQNYTQFCDDVDECYGLADALSEADGGMGILDDNFAISSALSQHTFQHIARSALLSLPSPVPRRSQVVRKPTWFAARAKEREGEGALEDAKQWLIERGGTNGLGCGYWDRKSVVLDAGGLLGRLGSQGPPSAQLFTQLRWDVPSSQAADALDEEEAVTAGVDTAEADVEAMEKRAAGVGKAKDEKDDKQYLSDDDIEDF</sequence>
<protein>
    <recommendedName>
        <fullName evidence="11">Cell cycle checkpoint protein RAD17</fullName>
    </recommendedName>
</protein>
<keyword evidence="4" id="KW-0227">DNA damage</keyword>
<reference evidence="9" key="1">
    <citation type="submission" date="2021-01" db="EMBL/GenBank/DDBJ databases">
        <authorList>
            <person name="Kaushik A."/>
        </authorList>
    </citation>
    <scope>NUCLEOTIDE SEQUENCE</scope>
    <source>
        <strain evidence="9">AG2-2IIIB</strain>
    </source>
</reference>
<keyword evidence="5" id="KW-0067">ATP-binding</keyword>
<evidence type="ECO:0000256" key="3">
    <source>
        <dbReference type="ARBA" id="ARBA00022741"/>
    </source>
</evidence>
<dbReference type="GO" id="GO:0000077">
    <property type="term" value="P:DNA damage checkpoint signaling"/>
    <property type="evidence" value="ECO:0007669"/>
    <property type="project" value="TreeGrafter"/>
</dbReference>
<proteinExistence type="inferred from homology"/>
<comment type="similarity">
    <text evidence="2">Belongs to the rad17/RAD24 family.</text>
</comment>
<dbReference type="SUPFAM" id="SSF52540">
    <property type="entry name" value="P-loop containing nucleoside triphosphate hydrolases"/>
    <property type="match status" value="1"/>
</dbReference>
<comment type="subcellular location">
    <subcellularLocation>
        <location evidence="1">Nucleus</location>
    </subcellularLocation>
</comment>
<evidence type="ECO:0000313" key="9">
    <source>
        <dbReference type="EMBL" id="CAE6502743.1"/>
    </source>
</evidence>
<keyword evidence="7" id="KW-0131">Cell cycle</keyword>
<dbReference type="InterPro" id="IPR004582">
    <property type="entry name" value="Checkpoint_prot_Rad17_Rad24"/>
</dbReference>
<keyword evidence="3" id="KW-0547">Nucleotide-binding</keyword>
<dbReference type="EMBL" id="CAJMWT010005180">
    <property type="protein sequence ID" value="CAE6502743.1"/>
    <property type="molecule type" value="Genomic_DNA"/>
</dbReference>
<evidence type="ECO:0000256" key="4">
    <source>
        <dbReference type="ARBA" id="ARBA00022763"/>
    </source>
</evidence>
<feature type="compositionally biased region" description="Polar residues" evidence="8">
    <location>
        <begin position="20"/>
        <end position="60"/>
    </location>
</feature>
<evidence type="ECO:0000256" key="1">
    <source>
        <dbReference type="ARBA" id="ARBA00004123"/>
    </source>
</evidence>
<feature type="compositionally biased region" description="Basic and acidic residues" evidence="8">
    <location>
        <begin position="99"/>
        <end position="121"/>
    </location>
</feature>
<feature type="compositionally biased region" description="Basic and acidic residues" evidence="8">
    <location>
        <begin position="695"/>
        <end position="712"/>
    </location>
</feature>
<dbReference type="GO" id="GO:0003689">
    <property type="term" value="F:DNA clamp loader activity"/>
    <property type="evidence" value="ECO:0007669"/>
    <property type="project" value="TreeGrafter"/>
</dbReference>
<name>A0A8H3CWT6_9AGAM</name>
<feature type="region of interest" description="Disordered" evidence="8">
    <location>
        <begin position="1"/>
        <end position="121"/>
    </location>
</feature>
<comment type="caution">
    <text evidence="9">The sequence shown here is derived from an EMBL/GenBank/DDBJ whole genome shotgun (WGS) entry which is preliminary data.</text>
</comment>
<dbReference type="GO" id="GO:0005524">
    <property type="term" value="F:ATP binding"/>
    <property type="evidence" value="ECO:0007669"/>
    <property type="project" value="UniProtKB-KW"/>
</dbReference>
<dbReference type="Pfam" id="PF03215">
    <property type="entry name" value="Rad17"/>
    <property type="match status" value="1"/>
</dbReference>
<evidence type="ECO:0000313" key="10">
    <source>
        <dbReference type="Proteomes" id="UP000663843"/>
    </source>
</evidence>
<evidence type="ECO:0000256" key="6">
    <source>
        <dbReference type="ARBA" id="ARBA00023242"/>
    </source>
</evidence>